<dbReference type="Pfam" id="PF00486">
    <property type="entry name" value="Trans_reg_C"/>
    <property type="match status" value="1"/>
</dbReference>
<evidence type="ECO:0000256" key="2">
    <source>
        <dbReference type="ARBA" id="ARBA00022490"/>
    </source>
</evidence>
<dbReference type="InterPro" id="IPR039420">
    <property type="entry name" value="WalR-like"/>
</dbReference>
<evidence type="ECO:0000256" key="6">
    <source>
        <dbReference type="ARBA" id="ARBA00023026"/>
    </source>
</evidence>
<comment type="subcellular location">
    <subcellularLocation>
        <location evidence="1">Cytoplasm</location>
    </subcellularLocation>
</comment>
<dbReference type="PANTHER" id="PTHR48111">
    <property type="entry name" value="REGULATOR OF RPOS"/>
    <property type="match status" value="1"/>
</dbReference>
<keyword evidence="6" id="KW-0843">Virulence</keyword>
<dbReference type="CDD" id="cd00383">
    <property type="entry name" value="trans_reg_C"/>
    <property type="match status" value="1"/>
</dbReference>
<dbReference type="Pfam" id="PF00072">
    <property type="entry name" value="Response_reg"/>
    <property type="match status" value="1"/>
</dbReference>
<proteinExistence type="predicted"/>
<keyword evidence="5" id="KW-0805">Transcription regulation</keyword>
<evidence type="ECO:0000313" key="17">
    <source>
        <dbReference type="Proteomes" id="UP000502136"/>
    </source>
</evidence>
<dbReference type="PROSITE" id="PS51755">
    <property type="entry name" value="OMPR_PHOB"/>
    <property type="match status" value="1"/>
</dbReference>
<keyword evidence="3 12" id="KW-0597">Phosphoprotein</keyword>
<keyword evidence="8" id="KW-0010">Activator</keyword>
<dbReference type="EMBL" id="CP051428">
    <property type="protein sequence ID" value="QJC54143.1"/>
    <property type="molecule type" value="Genomic_DNA"/>
</dbReference>
<evidence type="ECO:0000256" key="3">
    <source>
        <dbReference type="ARBA" id="ARBA00022553"/>
    </source>
</evidence>
<protein>
    <recommendedName>
        <fullName evidence="11">Heme response regulator HssR</fullName>
    </recommendedName>
</protein>
<dbReference type="GO" id="GO:0000976">
    <property type="term" value="F:transcription cis-regulatory region binding"/>
    <property type="evidence" value="ECO:0007669"/>
    <property type="project" value="TreeGrafter"/>
</dbReference>
<dbReference type="GO" id="GO:0000156">
    <property type="term" value="F:phosphorelay response regulator activity"/>
    <property type="evidence" value="ECO:0007669"/>
    <property type="project" value="TreeGrafter"/>
</dbReference>
<evidence type="ECO:0000256" key="13">
    <source>
        <dbReference type="PROSITE-ProRule" id="PRU01091"/>
    </source>
</evidence>
<dbReference type="KEGG" id="palr:HGI30_01915"/>
<dbReference type="CDD" id="cd17574">
    <property type="entry name" value="REC_OmpR"/>
    <property type="match status" value="1"/>
</dbReference>
<keyword evidence="9" id="KW-0804">Transcription</keyword>
<accession>A0A6H2H366</accession>
<dbReference type="GO" id="GO:0032993">
    <property type="term" value="C:protein-DNA complex"/>
    <property type="evidence" value="ECO:0007669"/>
    <property type="project" value="TreeGrafter"/>
</dbReference>
<dbReference type="Gene3D" id="3.40.50.2300">
    <property type="match status" value="1"/>
</dbReference>
<reference evidence="16 17" key="1">
    <citation type="submission" date="2020-04" db="EMBL/GenBank/DDBJ databases">
        <title>Novel Paenibacillus strain UniB2 isolated from commercial digestive syrup.</title>
        <authorList>
            <person name="Thorat V."/>
            <person name="Kirdat K."/>
            <person name="Tiwarekar B."/>
            <person name="Yadav A."/>
        </authorList>
    </citation>
    <scope>NUCLEOTIDE SEQUENCE [LARGE SCALE GENOMIC DNA]</scope>
    <source>
        <strain evidence="16 17">UniB2</strain>
    </source>
</reference>
<sequence length="228" mass="26078">MRIHVLVADDDPHIRELLRLVLTREGYAVAEAADGEEAVVVLEREQVHLAVVDVMMPHKDGLQLTEEIRRHYDLPVILLTARGEMADKEKGYSAGTDDYLVKPFEPQELLFRIRALLRRYRIASSETIALGQVVIDRQSYEVTAGDQTFTLPLREFQLLSQLASQPGRIHTREQLISLLWGADYEGDSRTVDVHIKRLRERFEAYRDDFAIVTIRGLGYKLEPGGRRG</sequence>
<organism evidence="16 17">
    <name type="scientific">Paenibacillus albicereus</name>
    <dbReference type="NCBI Taxonomy" id="2726185"/>
    <lineage>
        <taxon>Bacteria</taxon>
        <taxon>Bacillati</taxon>
        <taxon>Bacillota</taxon>
        <taxon>Bacilli</taxon>
        <taxon>Bacillales</taxon>
        <taxon>Paenibacillaceae</taxon>
        <taxon>Paenibacillus</taxon>
    </lineage>
</organism>
<dbReference type="Gene3D" id="1.10.10.10">
    <property type="entry name" value="Winged helix-like DNA-binding domain superfamily/Winged helix DNA-binding domain"/>
    <property type="match status" value="1"/>
</dbReference>
<dbReference type="GO" id="GO:0006355">
    <property type="term" value="P:regulation of DNA-templated transcription"/>
    <property type="evidence" value="ECO:0007669"/>
    <property type="project" value="InterPro"/>
</dbReference>
<gene>
    <name evidence="16" type="ORF">HGI30_01915</name>
</gene>
<evidence type="ECO:0000256" key="11">
    <source>
        <dbReference type="ARBA" id="ARBA00039976"/>
    </source>
</evidence>
<evidence type="ECO:0000256" key="7">
    <source>
        <dbReference type="ARBA" id="ARBA00023125"/>
    </source>
</evidence>
<dbReference type="InterPro" id="IPR036388">
    <property type="entry name" value="WH-like_DNA-bd_sf"/>
</dbReference>
<dbReference type="GO" id="GO:0005829">
    <property type="term" value="C:cytosol"/>
    <property type="evidence" value="ECO:0007669"/>
    <property type="project" value="TreeGrafter"/>
</dbReference>
<evidence type="ECO:0000256" key="1">
    <source>
        <dbReference type="ARBA" id="ARBA00004496"/>
    </source>
</evidence>
<dbReference type="RefSeq" id="WP_168909668.1">
    <property type="nucleotide sequence ID" value="NZ_CP051428.1"/>
</dbReference>
<dbReference type="InterPro" id="IPR001789">
    <property type="entry name" value="Sig_transdc_resp-reg_receiver"/>
</dbReference>
<evidence type="ECO:0000256" key="4">
    <source>
        <dbReference type="ARBA" id="ARBA00023012"/>
    </source>
</evidence>
<feature type="domain" description="OmpR/PhoB-type" evidence="15">
    <location>
        <begin position="125"/>
        <end position="223"/>
    </location>
</feature>
<dbReference type="AlphaFoldDB" id="A0A6H2H366"/>
<comment type="function">
    <text evidence="10">Member of the two-component regulatory system HssS/HssR involved in intracellular heme homeostasis and tempering of staphylococcal virulence. Phosphorylated HssR binds to a direct repeat sequence within hrtAB promoter and activates the expression of hrtAB, an efflux pump, in response to extracellular heme, hemin, hemoglobin or blood.</text>
</comment>
<feature type="DNA-binding region" description="OmpR/PhoB-type" evidence="13">
    <location>
        <begin position="125"/>
        <end position="223"/>
    </location>
</feature>
<evidence type="ECO:0000256" key="5">
    <source>
        <dbReference type="ARBA" id="ARBA00023015"/>
    </source>
</evidence>
<keyword evidence="4" id="KW-0902">Two-component regulatory system</keyword>
<keyword evidence="2" id="KW-0963">Cytoplasm</keyword>
<evidence type="ECO:0000256" key="8">
    <source>
        <dbReference type="ARBA" id="ARBA00023159"/>
    </source>
</evidence>
<evidence type="ECO:0000259" key="14">
    <source>
        <dbReference type="PROSITE" id="PS50110"/>
    </source>
</evidence>
<feature type="modified residue" description="4-aspartylphosphate" evidence="12">
    <location>
        <position position="53"/>
    </location>
</feature>
<name>A0A6H2H366_9BACL</name>
<dbReference type="SMART" id="SM00448">
    <property type="entry name" value="REC"/>
    <property type="match status" value="1"/>
</dbReference>
<dbReference type="PANTHER" id="PTHR48111:SF49">
    <property type="entry name" value="HEME RESPONSE REGULATOR HSSR"/>
    <property type="match status" value="1"/>
</dbReference>
<dbReference type="FunFam" id="3.40.50.2300:FF:000001">
    <property type="entry name" value="DNA-binding response regulator PhoB"/>
    <property type="match status" value="1"/>
</dbReference>
<evidence type="ECO:0000313" key="16">
    <source>
        <dbReference type="EMBL" id="QJC54143.1"/>
    </source>
</evidence>
<evidence type="ECO:0000259" key="15">
    <source>
        <dbReference type="PROSITE" id="PS51755"/>
    </source>
</evidence>
<evidence type="ECO:0000256" key="9">
    <source>
        <dbReference type="ARBA" id="ARBA00023163"/>
    </source>
</evidence>
<keyword evidence="7 13" id="KW-0238">DNA-binding</keyword>
<dbReference type="Proteomes" id="UP000502136">
    <property type="component" value="Chromosome"/>
</dbReference>
<dbReference type="InterPro" id="IPR011006">
    <property type="entry name" value="CheY-like_superfamily"/>
</dbReference>
<dbReference type="SUPFAM" id="SSF52172">
    <property type="entry name" value="CheY-like"/>
    <property type="match status" value="1"/>
</dbReference>
<feature type="domain" description="Response regulatory" evidence="14">
    <location>
        <begin position="4"/>
        <end position="117"/>
    </location>
</feature>
<dbReference type="InterPro" id="IPR001867">
    <property type="entry name" value="OmpR/PhoB-type_DNA-bd"/>
</dbReference>
<evidence type="ECO:0000256" key="10">
    <source>
        <dbReference type="ARBA" id="ARBA00037471"/>
    </source>
</evidence>
<keyword evidence="17" id="KW-1185">Reference proteome</keyword>
<dbReference type="SMART" id="SM00862">
    <property type="entry name" value="Trans_reg_C"/>
    <property type="match status" value="1"/>
</dbReference>
<dbReference type="PROSITE" id="PS50110">
    <property type="entry name" value="RESPONSE_REGULATORY"/>
    <property type="match status" value="1"/>
</dbReference>
<evidence type="ECO:0000256" key="12">
    <source>
        <dbReference type="PROSITE-ProRule" id="PRU00169"/>
    </source>
</evidence>